<dbReference type="GO" id="GO:0010181">
    <property type="term" value="F:FMN binding"/>
    <property type="evidence" value="ECO:0007669"/>
    <property type="project" value="InterPro"/>
</dbReference>
<evidence type="ECO:0000256" key="3">
    <source>
        <dbReference type="SAM" id="SignalP"/>
    </source>
</evidence>
<comment type="caution">
    <text evidence="5">The sequence shown here is derived from an EMBL/GenBank/DDBJ whole genome shotgun (WGS) entry which is preliminary data.</text>
</comment>
<feature type="domain" description="Flavodoxin-like" evidence="4">
    <location>
        <begin position="41"/>
        <end position="194"/>
    </location>
</feature>
<dbReference type="Pfam" id="PF12682">
    <property type="entry name" value="Flavodoxin_4"/>
    <property type="match status" value="1"/>
</dbReference>
<evidence type="ECO:0000256" key="2">
    <source>
        <dbReference type="ARBA" id="ARBA00022643"/>
    </source>
</evidence>
<dbReference type="PANTHER" id="PTHR39201">
    <property type="entry name" value="EXPORTED PROTEIN-RELATED"/>
    <property type="match status" value="1"/>
</dbReference>
<dbReference type="InterPro" id="IPR029039">
    <property type="entry name" value="Flavoprotein-like_sf"/>
</dbReference>
<dbReference type="PROSITE" id="PS50902">
    <property type="entry name" value="FLAVODOXIN_LIKE"/>
    <property type="match status" value="1"/>
</dbReference>
<dbReference type="Gene3D" id="3.40.50.360">
    <property type="match status" value="1"/>
</dbReference>
<keyword evidence="6" id="KW-1185">Reference proteome</keyword>
<name>A0A7W6LUL3_9SPHN</name>
<reference evidence="5 6" key="1">
    <citation type="submission" date="2020-08" db="EMBL/GenBank/DDBJ databases">
        <title>Genomic Encyclopedia of Type Strains, Phase IV (KMG-IV): sequencing the most valuable type-strain genomes for metagenomic binning, comparative biology and taxonomic classification.</title>
        <authorList>
            <person name="Goeker M."/>
        </authorList>
    </citation>
    <scope>NUCLEOTIDE SEQUENCE [LARGE SCALE GENOMIC DNA]</scope>
    <source>
        <strain evidence="5 6">DSM 19371</strain>
    </source>
</reference>
<evidence type="ECO:0000313" key="6">
    <source>
        <dbReference type="Proteomes" id="UP000590524"/>
    </source>
</evidence>
<dbReference type="Proteomes" id="UP000590524">
    <property type="component" value="Unassembled WGS sequence"/>
</dbReference>
<keyword evidence="2" id="KW-0288">FMN</keyword>
<keyword evidence="3" id="KW-0732">Signal</keyword>
<dbReference type="AlphaFoldDB" id="A0A7W6LUL3"/>
<dbReference type="RefSeq" id="WP_188083504.1">
    <property type="nucleotide sequence ID" value="NZ_JACIEU010000016.1"/>
</dbReference>
<feature type="chain" id="PRO_5030769338" evidence="3">
    <location>
        <begin position="29"/>
        <end position="196"/>
    </location>
</feature>
<protein>
    <submittedName>
        <fullName evidence="5">Flavodoxin</fullName>
    </submittedName>
</protein>
<evidence type="ECO:0000256" key="1">
    <source>
        <dbReference type="ARBA" id="ARBA00022630"/>
    </source>
</evidence>
<feature type="signal peptide" evidence="3">
    <location>
        <begin position="1"/>
        <end position="28"/>
    </location>
</feature>
<proteinExistence type="predicted"/>
<evidence type="ECO:0000259" key="4">
    <source>
        <dbReference type="PROSITE" id="PS50902"/>
    </source>
</evidence>
<keyword evidence="1" id="KW-0285">Flavoprotein</keyword>
<organism evidence="5 6">
    <name type="scientific">Sphingobium scionense</name>
    <dbReference type="NCBI Taxonomy" id="1404341"/>
    <lineage>
        <taxon>Bacteria</taxon>
        <taxon>Pseudomonadati</taxon>
        <taxon>Pseudomonadota</taxon>
        <taxon>Alphaproteobacteria</taxon>
        <taxon>Sphingomonadales</taxon>
        <taxon>Sphingomonadaceae</taxon>
        <taxon>Sphingobium</taxon>
    </lineage>
</organism>
<dbReference type="PANTHER" id="PTHR39201:SF1">
    <property type="entry name" value="FLAVODOXIN-LIKE DOMAIN-CONTAINING PROTEIN"/>
    <property type="match status" value="1"/>
</dbReference>
<sequence>MRDVPDLSRRMVLGASAMLAFSNTAACAQDGDTARIRGGKILVAYLTRSGNTRVIAQTLHRALNADLFEIRPASPYPADYEEHVAQASRERAEGYAPPLAALVTDIASYDEVFLGFPIWGQAAPPPILSFLKGHDLRAKALRPFITHGGYGVGSAPGTLAGLAPAARIQPAFVMEADQERRTLNQIKAWLGRIEGE</sequence>
<accession>A0A7W6LUL3</accession>
<dbReference type="InterPro" id="IPR008254">
    <property type="entry name" value="Flavodoxin/NO_synth"/>
</dbReference>
<dbReference type="SUPFAM" id="SSF52218">
    <property type="entry name" value="Flavoproteins"/>
    <property type="match status" value="1"/>
</dbReference>
<gene>
    <name evidence="5" type="ORF">GGQ90_003837</name>
</gene>
<dbReference type="EMBL" id="JACIEU010000016">
    <property type="protein sequence ID" value="MBB4150038.1"/>
    <property type="molecule type" value="Genomic_DNA"/>
</dbReference>
<evidence type="ECO:0000313" key="5">
    <source>
        <dbReference type="EMBL" id="MBB4150038.1"/>
    </source>
</evidence>